<dbReference type="AlphaFoldDB" id="W2S182"/>
<dbReference type="VEuPathDB" id="FungiDB:HMPREF1541_03665"/>
<keyword evidence="2" id="KW-0472">Membrane</keyword>
<dbReference type="RefSeq" id="XP_008716238.1">
    <property type="nucleotide sequence ID" value="XM_008718016.1"/>
</dbReference>
<dbReference type="HOGENOM" id="CLU_010112_0_0_1"/>
<dbReference type="eggNOG" id="ENOG502RYAY">
    <property type="taxonomic scope" value="Eukaryota"/>
</dbReference>
<gene>
    <name evidence="4" type="ORF">HMPREF1541_03665</name>
</gene>
<proteinExistence type="predicted"/>
<sequence>MDSGSDHVIVLSERPKADSRLRPNAEATRSRSPIGQSDLGQGGMSMEALISTLQPSRRQFTGWRVGACSAAVIGCLTMVVNVVALRWLKSHPNLETGLVEVYRGDCHQVERLHIWSHFAINLLGTLLLSGSNYCMQVLCAPTRSELDRAHAKRQYLNIGIQSPRNLWLISPYRAIMWWVLGLSSIPLHLVYNSAFYSSIGVSDYRIDLVAPGFVNGEPFEVTDNSFINGITYDRCGTNSTCMAAVENLLANARIETDQKRVQRLDPAACLAAYANPLLTDRSNLVLVTSGEPTGNNSLLVDHHYAFEQAIDLQRTRYEPFDWICHSSERMIPVFGITRSFDKPPCESWVSDIIARSEDWTPYDFDIDHCLSQRIDERCSFNGNISVLTVVIVFNVVKILCMLWVAFGLGRETPLITIGDALASFLHNPDPVTSGCCMWGRKDFIKAIKQISKGATPADAGFVAKPPSTTPGDATDQVSAKPASRKTYRWAEGASRQRWFWTFTFIALALIIVLALFGAGHSQIKKHNTPMSTLGFGKINASALVNGWGVVFMTNSQKQIATAVIVANLPQTILSFLYLHLNSLITSLTLTSETLSYAHAPHKPLRVSLPHTSTPQRSTFFLQLPHHLAFPLMALSGLLHWLVSQSFFLAVVAEYTWDGILHDATAIVTCGFSLLPMLVVVGLGVGILVGVAVAARARGWEAKGMPLAGSCSLAVSALCHGPVGEEGAWCALVRWGVVAPGGEEQAGVGHCSFSSGEVGEVVEGKLYK</sequence>
<accession>W2S182</accession>
<dbReference type="InterPro" id="IPR046623">
    <property type="entry name" value="DUF6536"/>
</dbReference>
<evidence type="ECO:0000256" key="2">
    <source>
        <dbReference type="SAM" id="Phobius"/>
    </source>
</evidence>
<dbReference type="InParanoid" id="W2S182"/>
<keyword evidence="2" id="KW-1133">Transmembrane helix</keyword>
<feature type="transmembrane region" description="Helical" evidence="2">
    <location>
        <begin position="65"/>
        <end position="88"/>
    </location>
</feature>
<feature type="transmembrane region" description="Helical" evidence="2">
    <location>
        <begin position="672"/>
        <end position="694"/>
    </location>
</feature>
<evidence type="ECO:0000256" key="1">
    <source>
        <dbReference type="SAM" id="MobiDB-lite"/>
    </source>
</evidence>
<feature type="compositionally biased region" description="Basic and acidic residues" evidence="1">
    <location>
        <begin position="14"/>
        <end position="23"/>
    </location>
</feature>
<dbReference type="GeneID" id="19971004"/>
<evidence type="ECO:0000313" key="4">
    <source>
        <dbReference type="EMBL" id="ETN41729.1"/>
    </source>
</evidence>
<dbReference type="PANTHER" id="PTHR35395">
    <property type="entry name" value="DUF6536 DOMAIN-CONTAINING PROTEIN"/>
    <property type="match status" value="1"/>
</dbReference>
<keyword evidence="2" id="KW-0812">Transmembrane</keyword>
<organism evidence="4 5">
    <name type="scientific">Cyphellophora europaea (strain CBS 101466)</name>
    <name type="common">Phialophora europaea</name>
    <dbReference type="NCBI Taxonomy" id="1220924"/>
    <lineage>
        <taxon>Eukaryota</taxon>
        <taxon>Fungi</taxon>
        <taxon>Dikarya</taxon>
        <taxon>Ascomycota</taxon>
        <taxon>Pezizomycotina</taxon>
        <taxon>Eurotiomycetes</taxon>
        <taxon>Chaetothyriomycetidae</taxon>
        <taxon>Chaetothyriales</taxon>
        <taxon>Cyphellophoraceae</taxon>
        <taxon>Cyphellophora</taxon>
    </lineage>
</organism>
<feature type="region of interest" description="Disordered" evidence="1">
    <location>
        <begin position="14"/>
        <end position="42"/>
    </location>
</feature>
<dbReference type="OrthoDB" id="5429634at2759"/>
<reference evidence="4 5" key="1">
    <citation type="submission" date="2013-03" db="EMBL/GenBank/DDBJ databases">
        <title>The Genome Sequence of Phialophora europaea CBS 101466.</title>
        <authorList>
            <consortium name="The Broad Institute Genomics Platform"/>
            <person name="Cuomo C."/>
            <person name="de Hoog S."/>
            <person name="Gorbushina A."/>
            <person name="Walker B."/>
            <person name="Young S.K."/>
            <person name="Zeng Q."/>
            <person name="Gargeya S."/>
            <person name="Fitzgerald M."/>
            <person name="Haas B."/>
            <person name="Abouelleil A."/>
            <person name="Allen A.W."/>
            <person name="Alvarado L."/>
            <person name="Arachchi H.M."/>
            <person name="Berlin A.M."/>
            <person name="Chapman S.B."/>
            <person name="Gainer-Dewar J."/>
            <person name="Goldberg J."/>
            <person name="Griggs A."/>
            <person name="Gujja S."/>
            <person name="Hansen M."/>
            <person name="Howarth C."/>
            <person name="Imamovic A."/>
            <person name="Ireland A."/>
            <person name="Larimer J."/>
            <person name="McCowan C."/>
            <person name="Murphy C."/>
            <person name="Pearson M."/>
            <person name="Poon T.W."/>
            <person name="Priest M."/>
            <person name="Roberts A."/>
            <person name="Saif S."/>
            <person name="Shea T."/>
            <person name="Sisk P."/>
            <person name="Sykes S."/>
            <person name="Wortman J."/>
            <person name="Nusbaum C."/>
            <person name="Birren B."/>
        </authorList>
    </citation>
    <scope>NUCLEOTIDE SEQUENCE [LARGE SCALE GENOMIC DNA]</scope>
    <source>
        <strain evidence="4 5">CBS 101466</strain>
    </source>
</reference>
<feature type="domain" description="DUF6536" evidence="3">
    <location>
        <begin position="63"/>
        <end position="214"/>
    </location>
</feature>
<dbReference type="STRING" id="1220924.W2S182"/>
<dbReference type="Pfam" id="PF20163">
    <property type="entry name" value="DUF6536"/>
    <property type="match status" value="1"/>
</dbReference>
<keyword evidence="5" id="KW-1185">Reference proteome</keyword>
<feature type="transmembrane region" description="Helical" evidence="2">
    <location>
        <begin position="175"/>
        <end position="196"/>
    </location>
</feature>
<evidence type="ECO:0000313" key="5">
    <source>
        <dbReference type="Proteomes" id="UP000030752"/>
    </source>
</evidence>
<feature type="transmembrane region" description="Helical" evidence="2">
    <location>
        <begin position="384"/>
        <end position="406"/>
    </location>
</feature>
<feature type="compositionally biased region" description="Polar residues" evidence="1">
    <location>
        <begin position="30"/>
        <end position="39"/>
    </location>
</feature>
<dbReference type="Proteomes" id="UP000030752">
    <property type="component" value="Unassembled WGS sequence"/>
</dbReference>
<name>W2S182_CYPE1</name>
<evidence type="ECO:0000259" key="3">
    <source>
        <dbReference type="Pfam" id="PF20163"/>
    </source>
</evidence>
<feature type="transmembrane region" description="Helical" evidence="2">
    <location>
        <begin position="498"/>
        <end position="518"/>
    </location>
</feature>
<dbReference type="EMBL" id="KB822719">
    <property type="protein sequence ID" value="ETN41729.1"/>
    <property type="molecule type" value="Genomic_DNA"/>
</dbReference>
<dbReference type="PANTHER" id="PTHR35395:SF1">
    <property type="entry name" value="DUF6536 DOMAIN-CONTAINING PROTEIN"/>
    <property type="match status" value="1"/>
</dbReference>
<feature type="transmembrane region" description="Helical" evidence="2">
    <location>
        <begin position="627"/>
        <end position="652"/>
    </location>
</feature>
<protein>
    <recommendedName>
        <fullName evidence="3">DUF6536 domain-containing protein</fullName>
    </recommendedName>
</protein>